<dbReference type="AlphaFoldDB" id="A0A918KSZ9"/>
<dbReference type="GO" id="GO:0005524">
    <property type="term" value="F:ATP binding"/>
    <property type="evidence" value="ECO:0007669"/>
    <property type="project" value="UniProtKB-KW"/>
</dbReference>
<dbReference type="InterPro" id="IPR043129">
    <property type="entry name" value="ATPase_NBD"/>
</dbReference>
<dbReference type="Gene3D" id="3.30.420.40">
    <property type="match status" value="2"/>
</dbReference>
<proteinExistence type="predicted"/>
<feature type="transmembrane region" description="Helical" evidence="3">
    <location>
        <begin position="540"/>
        <end position="564"/>
    </location>
</feature>
<dbReference type="PANTHER" id="PTHR42749">
    <property type="entry name" value="CELL SHAPE-DETERMINING PROTEIN MREB"/>
    <property type="match status" value="1"/>
</dbReference>
<accession>A0A918KSZ9</accession>
<dbReference type="Pfam" id="PF00012">
    <property type="entry name" value="HSP70"/>
    <property type="match status" value="1"/>
</dbReference>
<dbReference type="Proteomes" id="UP000600865">
    <property type="component" value="Unassembled WGS sequence"/>
</dbReference>
<dbReference type="EMBL" id="BMYV01000003">
    <property type="protein sequence ID" value="GGX74604.1"/>
    <property type="molecule type" value="Genomic_DNA"/>
</dbReference>
<keyword evidence="1" id="KW-0547">Nucleotide-binding</keyword>
<protein>
    <submittedName>
        <fullName evidence="4">Uncharacterized protein</fullName>
    </submittedName>
</protein>
<gene>
    <name evidence="4" type="ORF">GCM10011309_25960</name>
</gene>
<dbReference type="GO" id="GO:0140662">
    <property type="term" value="F:ATP-dependent protein folding chaperone"/>
    <property type="evidence" value="ECO:0007669"/>
    <property type="project" value="InterPro"/>
</dbReference>
<sequence length="643" mass="69300">MGAIMMAKGPVSQLEFIGFDLGHGETALGRAFGATVREPEILEWRGRRSFVTAVATDKSGVKIGADALNLAALGPKANVAVKFKSRDLDVSSVREPTIAFAQTLIDGLAADGTILGAKKSRFIVGCPSGWTSEDRTDYRAVFQAAGLSEVRIVPESRAALMTALEQGYLSIEDTRASVLIVDIGSSTTDFTYCRDLDAQDVGHNVLGSGLLDTEIFELNLARQKDRKKIEQLIAKYPHYRPIMEYWCREAKEAYFTGEEVTVELLKRLPIGRGVVFDIRLDKADADMILDKPLAALHGYSWRSAFDFALKETVENLGGRAPDTILLTGGASRLPLVLPATKAAFPKARVVRGAEPEFAIARGLAWLGRFEHLHASFKTEVGRHTREGGDIAAKAAKASGGLGKTLAPVLVDAITDACILPAFRDWRTGKIPTLDEVEGDLNKRVAEWLGSDAAQAALRPVIDVWFAGLQRDIETVTDPLCRDHGLPAMVLSLNDSQHVSRHLEGMSLAMPNVGSVESDTALVGTTLSAILIGSLLAHANVFAILFLNPLGVILGGAMLGGTYLFGKKAISGKVRSAKMPVVARQILTDGRIRSAVNKQRGDLITAVQTAWTDAASTRFTGELTDMLGSALRERADERAVLFLV</sequence>
<organism evidence="4 5">
    <name type="scientific">Litorimonas cladophorae</name>
    <dbReference type="NCBI Taxonomy" id="1220491"/>
    <lineage>
        <taxon>Bacteria</taxon>
        <taxon>Pseudomonadati</taxon>
        <taxon>Pseudomonadota</taxon>
        <taxon>Alphaproteobacteria</taxon>
        <taxon>Maricaulales</taxon>
        <taxon>Robiginitomaculaceae</taxon>
    </lineage>
</organism>
<dbReference type="SUPFAM" id="SSF53067">
    <property type="entry name" value="Actin-like ATPase domain"/>
    <property type="match status" value="2"/>
</dbReference>
<comment type="caution">
    <text evidence="4">The sequence shown here is derived from an EMBL/GenBank/DDBJ whole genome shotgun (WGS) entry which is preliminary data.</text>
</comment>
<reference evidence="4 5" key="1">
    <citation type="journal article" date="2014" name="Int. J. Syst. Evol. Microbiol.">
        <title>Complete genome sequence of Corynebacterium casei LMG S-19264T (=DSM 44701T), isolated from a smear-ripened cheese.</title>
        <authorList>
            <consortium name="US DOE Joint Genome Institute (JGI-PGF)"/>
            <person name="Walter F."/>
            <person name="Albersmeier A."/>
            <person name="Kalinowski J."/>
            <person name="Ruckert C."/>
        </authorList>
    </citation>
    <scope>NUCLEOTIDE SEQUENCE [LARGE SCALE GENOMIC DNA]</scope>
    <source>
        <strain evidence="4 5">KCTC 23968</strain>
    </source>
</reference>
<keyword evidence="2" id="KW-0067">ATP-binding</keyword>
<keyword evidence="3" id="KW-0812">Transmembrane</keyword>
<name>A0A918KSZ9_9PROT</name>
<dbReference type="PANTHER" id="PTHR42749:SF1">
    <property type="entry name" value="CELL SHAPE-DETERMINING PROTEIN MREB"/>
    <property type="match status" value="1"/>
</dbReference>
<evidence type="ECO:0000256" key="3">
    <source>
        <dbReference type="SAM" id="Phobius"/>
    </source>
</evidence>
<evidence type="ECO:0000256" key="1">
    <source>
        <dbReference type="ARBA" id="ARBA00022741"/>
    </source>
</evidence>
<evidence type="ECO:0000256" key="2">
    <source>
        <dbReference type="ARBA" id="ARBA00022840"/>
    </source>
</evidence>
<dbReference type="InterPro" id="IPR013126">
    <property type="entry name" value="Hsp_70_fam"/>
</dbReference>
<evidence type="ECO:0000313" key="5">
    <source>
        <dbReference type="Proteomes" id="UP000600865"/>
    </source>
</evidence>
<dbReference type="Gene3D" id="3.90.640.10">
    <property type="entry name" value="Actin, Chain A, domain 4"/>
    <property type="match status" value="1"/>
</dbReference>
<keyword evidence="3" id="KW-0472">Membrane</keyword>
<keyword evidence="3" id="KW-1133">Transmembrane helix</keyword>
<dbReference type="CDD" id="cd10170">
    <property type="entry name" value="ASKHA_NBD_HSP70"/>
    <property type="match status" value="1"/>
</dbReference>
<keyword evidence="5" id="KW-1185">Reference proteome</keyword>
<evidence type="ECO:0000313" key="4">
    <source>
        <dbReference type="EMBL" id="GGX74604.1"/>
    </source>
</evidence>